<evidence type="ECO:0000256" key="13">
    <source>
        <dbReference type="SAM" id="SignalP"/>
    </source>
</evidence>
<name>A0A4R7P9K0_9GAMM</name>
<evidence type="ECO:0000256" key="1">
    <source>
        <dbReference type="ARBA" id="ARBA00004571"/>
    </source>
</evidence>
<dbReference type="InterPro" id="IPR000531">
    <property type="entry name" value="Beta-barrel_TonB"/>
</dbReference>
<protein>
    <submittedName>
        <fullName evidence="16">Outer membrane receptor protein involved in Fe transport</fullName>
    </submittedName>
</protein>
<dbReference type="PANTHER" id="PTHR32552:SF81">
    <property type="entry name" value="TONB-DEPENDENT OUTER MEMBRANE RECEPTOR"/>
    <property type="match status" value="1"/>
</dbReference>
<keyword evidence="13" id="KW-0732">Signal</keyword>
<keyword evidence="3 11" id="KW-1134">Transmembrane beta strand</keyword>
<dbReference type="SUPFAM" id="SSF56935">
    <property type="entry name" value="Porins"/>
    <property type="match status" value="1"/>
</dbReference>
<dbReference type="Pfam" id="PF07715">
    <property type="entry name" value="Plug"/>
    <property type="match status" value="1"/>
</dbReference>
<organism evidence="16 17">
    <name type="scientific">Panacagrimonas perspica</name>
    <dbReference type="NCBI Taxonomy" id="381431"/>
    <lineage>
        <taxon>Bacteria</taxon>
        <taxon>Pseudomonadati</taxon>
        <taxon>Pseudomonadota</taxon>
        <taxon>Gammaproteobacteria</taxon>
        <taxon>Nevskiales</taxon>
        <taxon>Nevskiaceae</taxon>
        <taxon>Panacagrimonas</taxon>
    </lineage>
</organism>
<keyword evidence="2 11" id="KW-0813">Transport</keyword>
<keyword evidence="8 12" id="KW-0798">TonB box</keyword>
<evidence type="ECO:0000256" key="11">
    <source>
        <dbReference type="PROSITE-ProRule" id="PRU01360"/>
    </source>
</evidence>
<dbReference type="InterPro" id="IPR012910">
    <property type="entry name" value="Plug_dom"/>
</dbReference>
<evidence type="ECO:0000256" key="8">
    <source>
        <dbReference type="ARBA" id="ARBA00023077"/>
    </source>
</evidence>
<proteinExistence type="inferred from homology"/>
<dbReference type="Pfam" id="PF00593">
    <property type="entry name" value="TonB_dep_Rec_b-barrel"/>
    <property type="match status" value="1"/>
</dbReference>
<evidence type="ECO:0000256" key="3">
    <source>
        <dbReference type="ARBA" id="ARBA00022452"/>
    </source>
</evidence>
<evidence type="ECO:0000313" key="17">
    <source>
        <dbReference type="Proteomes" id="UP000295341"/>
    </source>
</evidence>
<keyword evidence="6" id="KW-0408">Iron</keyword>
<evidence type="ECO:0000256" key="7">
    <source>
        <dbReference type="ARBA" id="ARBA00023065"/>
    </source>
</evidence>
<dbReference type="GO" id="GO:0009279">
    <property type="term" value="C:cell outer membrane"/>
    <property type="evidence" value="ECO:0007669"/>
    <property type="project" value="UniProtKB-SubCell"/>
</dbReference>
<keyword evidence="7" id="KW-0406">Ion transport</keyword>
<dbReference type="AlphaFoldDB" id="A0A4R7P9K0"/>
<comment type="similarity">
    <text evidence="11 12">Belongs to the TonB-dependent receptor family.</text>
</comment>
<dbReference type="InterPro" id="IPR039426">
    <property type="entry name" value="TonB-dep_rcpt-like"/>
</dbReference>
<accession>A0A4R7P9K0</accession>
<sequence length="775" mass="84375">MRPSGLRISPMLVALGFMLAGLASALAAAEPPAEATSAAAPDAVPSIVVTARKTEEVLQDVPLAVTHRTQEQLRDAVLDTVEDLQQTAPGLYIRPASGQGTALIFQMRGQTQFDTLGTLDPAVAVYQDQLYLARPFGTNLSFVDVKDVQVLRGPQGTLFGRNTTGGAILLTTRDPELSAWGGSIRTGISSDDRITATGIVNVPLQRDHWALRVVGQRTRADGYAVDQTNDQDLGNEHNQLLRVKSLWRPNASFSLALTGEVIDIDERNGPAELAFAAQTRFADTNGDGTPETPVDGIARLIVASASQGADTIDNYVGAPYRAQNDPGTDLESSARVRLWSAIAKWERAWGRIQLILGRRDTDDVANTIDFDSTPYPIIGTQLLADYLEHSAELQLTGQAFEHLQWAAGVYGFKEKASESTDSRITGSANVSDFNGDARAESFGVYTQGSYRFTDQLGLTLGLRYSSDDKSLLSRNRVGNAPEGLRCAVPGVAVDAPCARRFDNDSDRLNYLVGLDYRLHDGVMLYSTLTTGYRAGGQNLRGLSEETFAPFKPEDVTQIEIGAKTEFLRGKLRANLALYRTHSDDVQRSILLRVDGFTSTFTGNIAEVVTHGGELELSAYPLPSLELGASLGIVRPRYERYVDFTGIDRSGEEFAGIPQAHYTLSVAHTRRLAHADWRNSLNWSWRDEVYNAQANIRGFAPNEQDAAERALTQPSLGLLGARSALEFRNGLGLAIWGRNLTDEEYATGGLGFNGLGIAVRFPQPDRQVGVDVSYRF</sequence>
<feature type="signal peptide" evidence="13">
    <location>
        <begin position="1"/>
        <end position="29"/>
    </location>
</feature>
<feature type="domain" description="TonB-dependent receptor-like beta-barrel" evidence="14">
    <location>
        <begin position="314"/>
        <end position="739"/>
    </location>
</feature>
<evidence type="ECO:0000256" key="5">
    <source>
        <dbReference type="ARBA" id="ARBA00022692"/>
    </source>
</evidence>
<evidence type="ECO:0000259" key="14">
    <source>
        <dbReference type="Pfam" id="PF00593"/>
    </source>
</evidence>
<dbReference type="PANTHER" id="PTHR32552">
    <property type="entry name" value="FERRICHROME IRON RECEPTOR-RELATED"/>
    <property type="match status" value="1"/>
</dbReference>
<evidence type="ECO:0000313" key="16">
    <source>
        <dbReference type="EMBL" id="TDU30673.1"/>
    </source>
</evidence>
<gene>
    <name evidence="16" type="ORF">DFR24_0022</name>
</gene>
<dbReference type="Gene3D" id="2.40.170.20">
    <property type="entry name" value="TonB-dependent receptor, beta-barrel domain"/>
    <property type="match status" value="1"/>
</dbReference>
<dbReference type="OrthoDB" id="7051185at2"/>
<evidence type="ECO:0000259" key="15">
    <source>
        <dbReference type="Pfam" id="PF07715"/>
    </source>
</evidence>
<dbReference type="InterPro" id="IPR036942">
    <property type="entry name" value="Beta-barrel_TonB_sf"/>
</dbReference>
<feature type="domain" description="TonB-dependent receptor plug" evidence="15">
    <location>
        <begin position="58"/>
        <end position="167"/>
    </location>
</feature>
<evidence type="ECO:0000256" key="4">
    <source>
        <dbReference type="ARBA" id="ARBA00022496"/>
    </source>
</evidence>
<keyword evidence="10 11" id="KW-0998">Cell outer membrane</keyword>
<keyword evidence="16" id="KW-0675">Receptor</keyword>
<keyword evidence="5 11" id="KW-0812">Transmembrane</keyword>
<evidence type="ECO:0000256" key="2">
    <source>
        <dbReference type="ARBA" id="ARBA00022448"/>
    </source>
</evidence>
<dbReference type="GO" id="GO:0006826">
    <property type="term" value="P:iron ion transport"/>
    <property type="evidence" value="ECO:0007669"/>
    <property type="project" value="UniProtKB-KW"/>
</dbReference>
<keyword evidence="9 11" id="KW-0472">Membrane</keyword>
<dbReference type="Proteomes" id="UP000295341">
    <property type="component" value="Unassembled WGS sequence"/>
</dbReference>
<dbReference type="PROSITE" id="PS52016">
    <property type="entry name" value="TONB_DEPENDENT_REC_3"/>
    <property type="match status" value="1"/>
</dbReference>
<comment type="caution">
    <text evidence="16">The sequence shown here is derived from an EMBL/GenBank/DDBJ whole genome shotgun (WGS) entry which is preliminary data.</text>
</comment>
<keyword evidence="4" id="KW-0410">Iron transport</keyword>
<comment type="subcellular location">
    <subcellularLocation>
        <location evidence="1 11">Cell outer membrane</location>
        <topology evidence="1 11">Multi-pass membrane protein</topology>
    </subcellularLocation>
</comment>
<feature type="chain" id="PRO_5020583315" evidence="13">
    <location>
        <begin position="30"/>
        <end position="775"/>
    </location>
</feature>
<evidence type="ECO:0000256" key="10">
    <source>
        <dbReference type="ARBA" id="ARBA00023237"/>
    </source>
</evidence>
<keyword evidence="17" id="KW-1185">Reference proteome</keyword>
<evidence type="ECO:0000256" key="12">
    <source>
        <dbReference type="RuleBase" id="RU003357"/>
    </source>
</evidence>
<dbReference type="EMBL" id="SOBT01000008">
    <property type="protein sequence ID" value="TDU30673.1"/>
    <property type="molecule type" value="Genomic_DNA"/>
</dbReference>
<reference evidence="16 17" key="1">
    <citation type="submission" date="2019-03" db="EMBL/GenBank/DDBJ databases">
        <title>Genomic Encyclopedia of Type Strains, Phase IV (KMG-IV): sequencing the most valuable type-strain genomes for metagenomic binning, comparative biology and taxonomic classification.</title>
        <authorList>
            <person name="Goeker M."/>
        </authorList>
    </citation>
    <scope>NUCLEOTIDE SEQUENCE [LARGE SCALE GENOMIC DNA]</scope>
    <source>
        <strain evidence="16 17">DSM 26377</strain>
    </source>
</reference>
<evidence type="ECO:0000256" key="9">
    <source>
        <dbReference type="ARBA" id="ARBA00023136"/>
    </source>
</evidence>
<evidence type="ECO:0000256" key="6">
    <source>
        <dbReference type="ARBA" id="ARBA00023004"/>
    </source>
</evidence>